<evidence type="ECO:0000259" key="2">
    <source>
        <dbReference type="Pfam" id="PF13304"/>
    </source>
</evidence>
<dbReference type="RefSeq" id="WP_094363617.1">
    <property type="nucleotide sequence ID" value="NZ_NMVQ01000012.1"/>
</dbReference>
<reference evidence="3 4" key="1">
    <citation type="submission" date="2017-07" db="EMBL/GenBank/DDBJ databases">
        <title>Draft whole genome sequences of clinical Proprionibacteriaceae strains.</title>
        <authorList>
            <person name="Bernier A.-M."/>
            <person name="Bernard K."/>
            <person name="Domingo M.-C."/>
        </authorList>
    </citation>
    <scope>NUCLEOTIDE SEQUENCE [LARGE SCALE GENOMIC DNA]</scope>
    <source>
        <strain evidence="3 4">NML 130396</strain>
    </source>
</reference>
<feature type="domain" description="ATPase AAA-type core" evidence="2">
    <location>
        <begin position="172"/>
        <end position="409"/>
    </location>
</feature>
<feature type="coiled-coil region" evidence="1">
    <location>
        <begin position="711"/>
        <end position="738"/>
    </location>
</feature>
<protein>
    <recommendedName>
        <fullName evidence="2">ATPase AAA-type core domain-containing protein</fullName>
    </recommendedName>
</protein>
<name>A0A255H4A7_9ACTN</name>
<comment type="caution">
    <text evidence="3">The sequence shown here is derived from an EMBL/GenBank/DDBJ whole genome shotgun (WGS) entry which is preliminary data.</text>
</comment>
<dbReference type="PANTHER" id="PTHR43581:SF4">
    <property type="entry name" value="ATP_GTP PHOSPHATASE"/>
    <property type="match status" value="1"/>
</dbReference>
<dbReference type="InterPro" id="IPR003959">
    <property type="entry name" value="ATPase_AAA_core"/>
</dbReference>
<sequence length="780" mass="87431">MLIKTMYVRFYKSFNYDYLRKFKVNTDEGEPWDNAPGSDLFYPFVQVDMEAGITTVVGANESGKSQLIGAVKRLLTGEGIETADFCRYSEFLTVDGQMLHPEFGAEFTDLTDEDRETVRALSGAAEGAVIDTFWFFRLNRGPVLYVRDGDEILTKELKPAEIKRIAFPIVFEIDATVPLPESIPIDYLAANDAKRKPRSRRKWLDLFSKFRENPDWFSSKEKFTGAAQSLTFSGEESVDEEESTLKSYELADDMLVTIGGIDRSAFKAFQKAARDETAYADGLLGKMNERLDATLNFRKWWSQDREFGLSLDRGDFDLLLSVHDRTGRKYAFSERSGGMKYFLSYFVQALAHKPAQGQEILLMDEPDAFLSTAGQQDLLRLFDSFAYPEDPAQRPLQVLYVTHSPFLIDKNHGERLRVLEKGDGEEGTRVVRNAAQNHYEPLRSAFGAFVAETTFIGNCNLFVEGQADQVLLAGMSSLSLRLRKQAETLDLNTLTLVPAGGASHIPYLVYLARGRDIDKPAVIVLLDGDKAGEDAKRELQRGYRKKRLVADRHVLHLGDLPLDQLSIDTDGVRDLEDLIPADVALVAIGKCAEEALGDDAPTVLTALKPFSVPTGQKLFAAAEQAAVDASGSLDRPLTLDKVAFARAVVEATAQATAEVQDRILGNFHVLFARLAEMQRNSMSETTHERISRTINRLRANFLKDHPTTATKSQVTILLEEVERQLVDASDEAESIRRISREIASEFQLSLNPRDRVENYELLAHRLKEMAYKPLADVQND</sequence>
<evidence type="ECO:0000256" key="1">
    <source>
        <dbReference type="SAM" id="Coils"/>
    </source>
</evidence>
<dbReference type="PANTHER" id="PTHR43581">
    <property type="entry name" value="ATP/GTP PHOSPHATASE"/>
    <property type="match status" value="1"/>
</dbReference>
<dbReference type="AlphaFoldDB" id="A0A255H4A7"/>
<dbReference type="InterPro" id="IPR027417">
    <property type="entry name" value="P-loop_NTPase"/>
</dbReference>
<dbReference type="GO" id="GO:0005524">
    <property type="term" value="F:ATP binding"/>
    <property type="evidence" value="ECO:0007669"/>
    <property type="project" value="InterPro"/>
</dbReference>
<dbReference type="OrthoDB" id="3322489at2"/>
<dbReference type="Pfam" id="PF13304">
    <property type="entry name" value="AAA_21"/>
    <property type="match status" value="1"/>
</dbReference>
<accession>A0A255H4A7</accession>
<keyword evidence="4" id="KW-1185">Reference proteome</keyword>
<proteinExistence type="predicted"/>
<gene>
    <name evidence="3" type="ORF">CGZ93_07965</name>
</gene>
<dbReference type="SUPFAM" id="SSF52540">
    <property type="entry name" value="P-loop containing nucleoside triphosphate hydrolases"/>
    <property type="match status" value="1"/>
</dbReference>
<organism evidence="3 4">
    <name type="scientific">Enemella dayhoffiae</name>
    <dbReference type="NCBI Taxonomy" id="2016507"/>
    <lineage>
        <taxon>Bacteria</taxon>
        <taxon>Bacillati</taxon>
        <taxon>Actinomycetota</taxon>
        <taxon>Actinomycetes</taxon>
        <taxon>Propionibacteriales</taxon>
        <taxon>Propionibacteriaceae</taxon>
        <taxon>Enemella</taxon>
    </lineage>
</organism>
<dbReference type="Proteomes" id="UP000216311">
    <property type="component" value="Unassembled WGS sequence"/>
</dbReference>
<keyword evidence="1" id="KW-0175">Coiled coil</keyword>
<dbReference type="CDD" id="cd00267">
    <property type="entry name" value="ABC_ATPase"/>
    <property type="match status" value="1"/>
</dbReference>
<evidence type="ECO:0000313" key="3">
    <source>
        <dbReference type="EMBL" id="OYO21873.1"/>
    </source>
</evidence>
<evidence type="ECO:0000313" key="4">
    <source>
        <dbReference type="Proteomes" id="UP000216311"/>
    </source>
</evidence>
<dbReference type="Gene3D" id="3.40.50.300">
    <property type="entry name" value="P-loop containing nucleotide triphosphate hydrolases"/>
    <property type="match status" value="1"/>
</dbReference>
<dbReference type="InterPro" id="IPR051396">
    <property type="entry name" value="Bact_Antivir_Def_Nuclease"/>
</dbReference>
<dbReference type="EMBL" id="NMVQ01000012">
    <property type="protein sequence ID" value="OYO21873.1"/>
    <property type="molecule type" value="Genomic_DNA"/>
</dbReference>
<dbReference type="GO" id="GO:0016887">
    <property type="term" value="F:ATP hydrolysis activity"/>
    <property type="evidence" value="ECO:0007669"/>
    <property type="project" value="InterPro"/>
</dbReference>